<evidence type="ECO:0000256" key="1">
    <source>
        <dbReference type="SAM" id="MobiDB-lite"/>
    </source>
</evidence>
<sequence length="844" mass="93334">MLNQRNNDSDEDGELFPAEASEDGFSSEDDANSNMGDPQLTTAPANFAAELAAKLGVSQQVSANKEKSDKQEQKIDVPKRNKRKESKPKDRDDTIPPEIIHDQISDDEEDSLFTRKNTLFGSGGGLFDDLSQDDENDLFSEVKSKPKTQKEASKKKESKSEIETLPKKKSVSLFDDVEDDLFSSVKMDDDLKAKKSSPVVKRSSIDESDSLERKKSVSKVKKSSIGDSNSLERKNQRAASLFCDADDEDDDLFSTATRKKTKSIHVEKDDDLFSSREHTASSSEGTPKKKLPAGAVSMFGSATNPMTELMKAHRHFSESEKEETDSEWSTPERTLKPVEKTESPHKKTETKENIDVLASGGPKIIPEPKKEIPTRPARAISLFDDDDDDADDLFSNIKTKPEVPKEKIEVPKPPKLSSDSSKTSSLFDAEDDPADDIFQKKPESSSPKLRTTSLFDDEDILFGGPSEDAPSVDLFKIPENSEEQPESPKEVATNSEKRKKSLVFDMTEDEEDLFSTPVTTKSSSVPIPAARKSSAIKNEPNSPKIETQTKKKPTGGISLFGGIDPFAGKLKKEPEVDVIPEKHEEKPQQIETDDVAEKKPNEPILPALSMKPLPSPVDTPVSFEDPVEPHTLKSTCKNRATVQKRRPPTRKGRKAQPVGKIEVDFNDIVVSSPEEPRNDVGNILSPSTEEEDMFPVDELVVAKASPDFNRRNTNEESTETKRSDLFASLDSKPSDEDDIFAVPTRTKSVLVDDDDDLFSSASKTSEKSVKKSVKKDLFGDTKKKTVASLFDDDSEDDIFASKTSTSTKPVPKSTLPKNSKGLFDDDDDDVSIFDDPLMVKRGNL</sequence>
<accession>T1IQW3</accession>
<dbReference type="Proteomes" id="UP000014500">
    <property type="component" value="Unassembled WGS sequence"/>
</dbReference>
<feature type="region of interest" description="Disordered" evidence="1">
    <location>
        <begin position="313"/>
        <end position="498"/>
    </location>
</feature>
<feature type="compositionally biased region" description="Basic and acidic residues" evidence="1">
    <location>
        <begin position="708"/>
        <end position="724"/>
    </location>
</feature>
<dbReference type="eggNOG" id="ENOG502SG7A">
    <property type="taxonomic scope" value="Eukaryota"/>
</dbReference>
<evidence type="ECO:0000313" key="3">
    <source>
        <dbReference type="Proteomes" id="UP000014500"/>
    </source>
</evidence>
<feature type="compositionally biased region" description="Polar residues" evidence="1">
    <location>
        <begin position="444"/>
        <end position="454"/>
    </location>
</feature>
<feature type="compositionally biased region" description="Basic and acidic residues" evidence="1">
    <location>
        <begin position="399"/>
        <end position="412"/>
    </location>
</feature>
<feature type="compositionally biased region" description="Basic and acidic residues" evidence="1">
    <location>
        <begin position="140"/>
        <end position="165"/>
    </location>
</feature>
<feature type="compositionally biased region" description="Acidic residues" evidence="1">
    <location>
        <begin position="9"/>
        <end position="31"/>
    </location>
</feature>
<feature type="compositionally biased region" description="Polar residues" evidence="1">
    <location>
        <begin position="632"/>
        <end position="641"/>
    </location>
</feature>
<feature type="compositionally biased region" description="Acidic residues" evidence="1">
    <location>
        <begin position="383"/>
        <end position="392"/>
    </location>
</feature>
<feature type="region of interest" description="Disordered" evidence="1">
    <location>
        <begin position="187"/>
        <end position="236"/>
    </location>
</feature>
<feature type="compositionally biased region" description="Basic and acidic residues" evidence="1">
    <location>
        <begin position="64"/>
        <end position="79"/>
    </location>
</feature>
<dbReference type="STRING" id="126957.T1IQW3"/>
<organism evidence="2 3">
    <name type="scientific">Strigamia maritima</name>
    <name type="common">European centipede</name>
    <name type="synonym">Geophilus maritimus</name>
    <dbReference type="NCBI Taxonomy" id="126957"/>
    <lineage>
        <taxon>Eukaryota</taxon>
        <taxon>Metazoa</taxon>
        <taxon>Ecdysozoa</taxon>
        <taxon>Arthropoda</taxon>
        <taxon>Myriapoda</taxon>
        <taxon>Chilopoda</taxon>
        <taxon>Pleurostigmophora</taxon>
        <taxon>Geophilomorpha</taxon>
        <taxon>Linotaeniidae</taxon>
        <taxon>Strigamia</taxon>
    </lineage>
</organism>
<evidence type="ECO:0000313" key="2">
    <source>
        <dbReference type="EnsemblMetazoa" id="SMAR003442-PA"/>
    </source>
</evidence>
<feature type="region of interest" description="Disordered" evidence="1">
    <location>
        <begin position="579"/>
        <end position="740"/>
    </location>
</feature>
<feature type="region of interest" description="Disordered" evidence="1">
    <location>
        <begin position="59"/>
        <end position="108"/>
    </location>
</feature>
<dbReference type="EMBL" id="JH431317">
    <property type="status" value="NOT_ANNOTATED_CDS"/>
    <property type="molecule type" value="Genomic_DNA"/>
</dbReference>
<feature type="compositionally biased region" description="Polar residues" evidence="1">
    <location>
        <begin position="535"/>
        <end position="546"/>
    </location>
</feature>
<feature type="compositionally biased region" description="Polar residues" evidence="1">
    <location>
        <begin position="32"/>
        <end position="44"/>
    </location>
</feature>
<dbReference type="AlphaFoldDB" id="T1IQW3"/>
<feature type="compositionally biased region" description="Low complexity" evidence="1">
    <location>
        <begin position="801"/>
        <end position="817"/>
    </location>
</feature>
<protein>
    <submittedName>
        <fullName evidence="2">Uncharacterized protein</fullName>
    </submittedName>
</protein>
<keyword evidence="3" id="KW-1185">Reference proteome</keyword>
<feature type="region of interest" description="Disordered" evidence="1">
    <location>
        <begin position="800"/>
        <end position="828"/>
    </location>
</feature>
<feature type="compositionally biased region" description="Basic and acidic residues" evidence="1">
    <location>
        <begin position="579"/>
        <end position="588"/>
    </location>
</feature>
<feature type="region of interest" description="Disordered" evidence="1">
    <location>
        <begin position="254"/>
        <end position="300"/>
    </location>
</feature>
<feature type="compositionally biased region" description="Basic and acidic residues" evidence="1">
    <location>
        <begin position="264"/>
        <end position="279"/>
    </location>
</feature>
<feature type="region of interest" description="Disordered" evidence="1">
    <location>
        <begin position="1"/>
        <end position="45"/>
    </location>
</feature>
<dbReference type="HOGENOM" id="CLU_337508_0_0_1"/>
<feature type="compositionally biased region" description="Basic residues" evidence="1">
    <location>
        <begin position="642"/>
        <end position="654"/>
    </location>
</feature>
<name>T1IQW3_STRMM</name>
<reference evidence="2" key="2">
    <citation type="submission" date="2015-02" db="UniProtKB">
        <authorList>
            <consortium name="EnsemblMetazoa"/>
        </authorList>
    </citation>
    <scope>IDENTIFICATION</scope>
</reference>
<dbReference type="EnsemblMetazoa" id="SMAR003442-RA">
    <property type="protein sequence ID" value="SMAR003442-PA"/>
    <property type="gene ID" value="SMAR003442"/>
</dbReference>
<feature type="region of interest" description="Disordered" evidence="1">
    <location>
        <begin position="511"/>
        <end position="566"/>
    </location>
</feature>
<dbReference type="OMA" id="DFNRRNT"/>
<feature type="compositionally biased region" description="Basic and acidic residues" evidence="1">
    <location>
        <begin position="333"/>
        <end position="354"/>
    </location>
</feature>
<feature type="region of interest" description="Disordered" evidence="1">
    <location>
        <begin position="123"/>
        <end position="165"/>
    </location>
</feature>
<feature type="compositionally biased region" description="Basic and acidic residues" evidence="1">
    <location>
        <begin position="87"/>
        <end position="104"/>
    </location>
</feature>
<proteinExistence type="predicted"/>
<reference evidence="3" key="1">
    <citation type="submission" date="2011-05" db="EMBL/GenBank/DDBJ databases">
        <authorList>
            <person name="Richards S.R."/>
            <person name="Qu J."/>
            <person name="Jiang H."/>
            <person name="Jhangiani S.N."/>
            <person name="Agravi P."/>
            <person name="Goodspeed R."/>
            <person name="Gross S."/>
            <person name="Mandapat C."/>
            <person name="Jackson L."/>
            <person name="Mathew T."/>
            <person name="Pu L."/>
            <person name="Thornton R."/>
            <person name="Saada N."/>
            <person name="Wilczek-Boney K.B."/>
            <person name="Lee S."/>
            <person name="Kovar C."/>
            <person name="Wu Y."/>
            <person name="Scherer S.E."/>
            <person name="Worley K.C."/>
            <person name="Muzny D.M."/>
            <person name="Gibbs R."/>
        </authorList>
    </citation>
    <scope>NUCLEOTIDE SEQUENCE</scope>
    <source>
        <strain evidence="3">Brora</strain>
    </source>
</reference>
<feature type="compositionally biased region" description="Low complexity" evidence="1">
    <location>
        <begin position="515"/>
        <end position="526"/>
    </location>
</feature>
<feature type="compositionally biased region" description="Low complexity" evidence="1">
    <location>
        <begin position="415"/>
        <end position="425"/>
    </location>
</feature>